<keyword evidence="7" id="KW-1185">Reference proteome</keyword>
<evidence type="ECO:0000256" key="1">
    <source>
        <dbReference type="ARBA" id="ARBA00022818"/>
    </source>
</evidence>
<feature type="domain" description="Glycine radical" evidence="4">
    <location>
        <begin position="682"/>
        <end position="803"/>
    </location>
</feature>
<feature type="domain" description="PFL" evidence="5">
    <location>
        <begin position="12"/>
        <end position="675"/>
    </location>
</feature>
<dbReference type="InterPro" id="IPR051215">
    <property type="entry name" value="GRE"/>
</dbReference>
<name>A0AA45WZ91_9CLOT</name>
<evidence type="ECO:0000313" key="7">
    <source>
        <dbReference type="Proteomes" id="UP001158066"/>
    </source>
</evidence>
<dbReference type="PROSITE" id="PS51554">
    <property type="entry name" value="PFL"/>
    <property type="match status" value="1"/>
</dbReference>
<dbReference type="PROSITE" id="PS51149">
    <property type="entry name" value="GLY_RADICAL_2"/>
    <property type="match status" value="1"/>
</dbReference>
<dbReference type="Gene3D" id="3.20.70.20">
    <property type="match status" value="1"/>
</dbReference>
<organism evidence="6 7">
    <name type="scientific">Anoxynatronum buryatiense</name>
    <dbReference type="NCBI Taxonomy" id="489973"/>
    <lineage>
        <taxon>Bacteria</taxon>
        <taxon>Bacillati</taxon>
        <taxon>Bacillota</taxon>
        <taxon>Clostridia</taxon>
        <taxon>Eubacteriales</taxon>
        <taxon>Clostridiaceae</taxon>
        <taxon>Anoxynatronum</taxon>
    </lineage>
</organism>
<dbReference type="GO" id="GO:0005829">
    <property type="term" value="C:cytosol"/>
    <property type="evidence" value="ECO:0007669"/>
    <property type="project" value="TreeGrafter"/>
</dbReference>
<dbReference type="EMBL" id="FXUF01000026">
    <property type="protein sequence ID" value="SMP72178.1"/>
    <property type="molecule type" value="Genomic_DNA"/>
</dbReference>
<evidence type="ECO:0000259" key="5">
    <source>
        <dbReference type="PROSITE" id="PS51554"/>
    </source>
</evidence>
<sequence>MKPVATDVLITDRVESARQSYIHSKPTICTERARIWTASHRQTEGEPIPIRRAKAFKAACEQLPVSIFEGELLVGTPGSYRRTGVLTPEFSWRWVDQEMDHFDKRPQDPYYISQEQREFLRKEVFPYWNEKSLEEVFLKQLPPETSKILVDTGIIDNDSKWRQAVGEVTPDYQDVLFVKGYQCIFKEATEAFEQLEMNSLVNIEKREFYQSVMLAAEGIMTLAERYADEATRMAAALDKTDDEAAIHRREELMEIARVCRKVPAKPPETFREALQFVWFVQLSGILSENPLALNLGRFDQYMAPYYEADLAAGRLTEAQALELVESLWIKLSEWVWTISANTANYFAGYNQFQNLTVGGRKRDGSDATNPLSYLCLKATETVKTHQPGLSVRVHADCPEAFLMAVTRLVATGTGFPAIHNDTAGYQMMLNAGYAAEDARDWSNCGCVVPHFRKTGEWTAAVNVNFGAALEYALNSGRSRLTGEQMGISEQPLERFDNFEAIKSAFFKQLAYLIKHSVIGTVLAQKLHMDLVPRPFLSTCVDGCLQSGKDLSRGGAVYNVGPVLTGIGLGVVANGLMAVKKLVFDEKTATLKNIHEALDADWAGFETLRELALAVPKYGNDQEEVDRLAVEISDFYYRETQRYKDAFGSPFNTAFMGISNYVPTGKIVGALPCGRKAQAPLTEGVSPFVGSDVHSPLSAMRSAAKINHDVHSGGTLLNLRLNQELVNTERGLRNVAAMIRAFFSLGAFHVQFNTVSNEVLRAAQENPEDYRDLLVRVAGYSTQFIHLSPEMQEAIIARNSHMLM</sequence>
<dbReference type="SUPFAM" id="SSF51998">
    <property type="entry name" value="PFL-like glycyl radical enzymes"/>
    <property type="match status" value="1"/>
</dbReference>
<dbReference type="NCBIfam" id="TIGR01774">
    <property type="entry name" value="PFL2-3"/>
    <property type="match status" value="1"/>
</dbReference>
<evidence type="ECO:0000313" key="6">
    <source>
        <dbReference type="EMBL" id="SMP72178.1"/>
    </source>
</evidence>
<dbReference type="InterPro" id="IPR001150">
    <property type="entry name" value="Gly_radical"/>
</dbReference>
<dbReference type="Proteomes" id="UP001158066">
    <property type="component" value="Unassembled WGS sequence"/>
</dbReference>
<dbReference type="AlphaFoldDB" id="A0AA45WZ91"/>
<dbReference type="Pfam" id="PF01228">
    <property type="entry name" value="Gly_radical"/>
    <property type="match status" value="1"/>
</dbReference>
<evidence type="ECO:0000256" key="2">
    <source>
        <dbReference type="ARBA" id="ARBA00023239"/>
    </source>
</evidence>
<dbReference type="Pfam" id="PF02901">
    <property type="entry name" value="PFL-like"/>
    <property type="match status" value="1"/>
</dbReference>
<dbReference type="GO" id="GO:0016829">
    <property type="term" value="F:lyase activity"/>
    <property type="evidence" value="ECO:0007669"/>
    <property type="project" value="UniProtKB-KW"/>
</dbReference>
<protein>
    <submittedName>
        <fullName evidence="6">Formate C-acetyltransferase</fullName>
    </submittedName>
</protein>
<dbReference type="RefSeq" id="WP_283410907.1">
    <property type="nucleotide sequence ID" value="NZ_FXUF01000026.1"/>
</dbReference>
<evidence type="ECO:0000259" key="4">
    <source>
        <dbReference type="PROSITE" id="PS51149"/>
    </source>
</evidence>
<keyword evidence="1 3" id="KW-0556">Organic radical</keyword>
<comment type="caution">
    <text evidence="6">The sequence shown here is derived from an EMBL/GenBank/DDBJ whole genome shotgun (WGS) entry which is preliminary data.</text>
</comment>
<feature type="modified residue" description="Glycine radical" evidence="3">
    <location>
        <position position="778"/>
    </location>
</feature>
<gene>
    <name evidence="6" type="ORF">SAMN06296020_12619</name>
</gene>
<accession>A0AA45WZ91</accession>
<evidence type="ECO:0000256" key="3">
    <source>
        <dbReference type="PROSITE-ProRule" id="PRU00493"/>
    </source>
</evidence>
<keyword evidence="2" id="KW-0456">Lyase</keyword>
<reference evidence="6" key="1">
    <citation type="submission" date="2017-05" db="EMBL/GenBank/DDBJ databases">
        <authorList>
            <person name="Varghese N."/>
            <person name="Submissions S."/>
        </authorList>
    </citation>
    <scope>NUCLEOTIDE SEQUENCE</scope>
    <source>
        <strain evidence="6">Su22</strain>
    </source>
</reference>
<dbReference type="InterPro" id="IPR004184">
    <property type="entry name" value="PFL_dom"/>
</dbReference>
<proteinExistence type="predicted"/>
<dbReference type="PANTHER" id="PTHR43641:SF2">
    <property type="entry name" value="DEHYDRATASE YBIW-RELATED"/>
    <property type="match status" value="1"/>
</dbReference>
<dbReference type="PANTHER" id="PTHR43641">
    <property type="entry name" value="FORMATE ACETYLTRANSFERASE 3-RELATED"/>
    <property type="match status" value="1"/>
</dbReference>
<dbReference type="InterPro" id="IPR010098">
    <property type="entry name" value="PFL2/GDeHydtase_fam"/>
</dbReference>